<keyword evidence="4" id="KW-0812">Transmembrane</keyword>
<dbReference type="InterPro" id="IPR005467">
    <property type="entry name" value="His_kinase_dom"/>
</dbReference>
<dbReference type="SMART" id="SM00028">
    <property type="entry name" value="TPR"/>
    <property type="match status" value="6"/>
</dbReference>
<dbReference type="Gene3D" id="1.25.40.10">
    <property type="entry name" value="Tetratricopeptide repeat domain"/>
    <property type="match status" value="2"/>
</dbReference>
<dbReference type="EC" id="2.7.13.3" evidence="2"/>
<dbReference type="PROSITE" id="PS50109">
    <property type="entry name" value="HIS_KIN"/>
    <property type="match status" value="1"/>
</dbReference>
<feature type="transmembrane region" description="Helical" evidence="4">
    <location>
        <begin position="405"/>
        <end position="424"/>
    </location>
</feature>
<dbReference type="Gene3D" id="3.30.565.10">
    <property type="entry name" value="Histidine kinase-like ATPase, C-terminal domain"/>
    <property type="match status" value="1"/>
</dbReference>
<keyword evidence="4" id="KW-0472">Membrane</keyword>
<dbReference type="InterPro" id="IPR004358">
    <property type="entry name" value="Sig_transdc_His_kin-like_C"/>
</dbReference>
<evidence type="ECO:0000313" key="6">
    <source>
        <dbReference type="EMBL" id="SDF04076.1"/>
    </source>
</evidence>
<dbReference type="SUPFAM" id="SSF47384">
    <property type="entry name" value="Homodimeric domain of signal transducing histidine kinase"/>
    <property type="match status" value="1"/>
</dbReference>
<dbReference type="InterPro" id="IPR036097">
    <property type="entry name" value="HisK_dim/P_sf"/>
</dbReference>
<dbReference type="InterPro" id="IPR011990">
    <property type="entry name" value="TPR-like_helical_dom_sf"/>
</dbReference>
<keyword evidence="3" id="KW-0597">Phosphoprotein</keyword>
<dbReference type="eggNOG" id="COG0457">
    <property type="taxonomic scope" value="Bacteria"/>
</dbReference>
<dbReference type="EMBL" id="FNBD01000006">
    <property type="protein sequence ID" value="SDF04076.1"/>
    <property type="molecule type" value="Genomic_DNA"/>
</dbReference>
<evidence type="ECO:0000256" key="3">
    <source>
        <dbReference type="ARBA" id="ARBA00022553"/>
    </source>
</evidence>
<dbReference type="SUPFAM" id="SSF48452">
    <property type="entry name" value="TPR-like"/>
    <property type="match status" value="2"/>
</dbReference>
<reference evidence="7" key="1">
    <citation type="submission" date="2016-10" db="EMBL/GenBank/DDBJ databases">
        <authorList>
            <person name="Varghese N."/>
            <person name="Submissions S."/>
        </authorList>
    </citation>
    <scope>NUCLEOTIDE SEQUENCE [LARGE SCALE GENOMIC DNA]</scope>
    <source>
        <strain evidence="7">DSM 24729</strain>
    </source>
</reference>
<dbReference type="InterPro" id="IPR019734">
    <property type="entry name" value="TPR_rpt"/>
</dbReference>
<dbReference type="eggNOG" id="COG4251">
    <property type="taxonomic scope" value="Bacteria"/>
</dbReference>
<evidence type="ECO:0000256" key="4">
    <source>
        <dbReference type="SAM" id="Phobius"/>
    </source>
</evidence>
<proteinExistence type="predicted"/>
<feature type="domain" description="Histidine kinase" evidence="5">
    <location>
        <begin position="464"/>
        <end position="680"/>
    </location>
</feature>
<keyword evidence="7" id="KW-1185">Reference proteome</keyword>
<dbReference type="SMART" id="SM00387">
    <property type="entry name" value="HATPase_c"/>
    <property type="match status" value="1"/>
</dbReference>
<dbReference type="CDD" id="cd00082">
    <property type="entry name" value="HisKA"/>
    <property type="match status" value="1"/>
</dbReference>
<dbReference type="SUPFAM" id="SSF55874">
    <property type="entry name" value="ATPase domain of HSP90 chaperone/DNA topoisomerase II/histidine kinase"/>
    <property type="match status" value="1"/>
</dbReference>
<sequence>MDYFTFLCRRIIITIIFVMCYAPILTAQEENSTRTKIEELRSNVNFTPQNPEYIDLLLKLAKSQIRSNADSTELLLKEAYQLSLDTHYRSGESIALSTYGYFYFEKGETDKAHDYNMKALKVADTYHLSNEKLKALNNMGLDYWLLGDSSSALTKFLEALTVATEVKNVDMMVSLNVNIANLYSENGDFETSLSFLEIARKLNVELGNKEILAYTLLNMASEYADLGNYKEAERMVDESLDYFLKQNTKDWISHAYEQKGSIALKQSNYEEALLWYKKSEQLCDEIDFSYGYTLLYNGIAECYLGLKNISEAENYALKGLAISTEFSIAESVKDANLILSKVAHQKGDDGLAYSYQQKYMELYEKGQVEKFRKGLGVLRSKMQFENQKKALIEEQHKAIAKQKNYAYLAGAALLVVTLTLILIYRTNKLQKKYTENLQEKQNALIMREAQLKESNKTKDKLFSIIAHDLKGPINSFHGLMKMSSDESISQEDYDELFPEALKNIQGISEMLNNLLVWARTQMKGITLKQENVDVHLIATSTLLLLIPIANKKEISIQNNIPKNTISFSDKNHLDIILRNLISNAIKFTHQKGEIILTMIEKNNELQIEITDNGVGMALETQSKLFDKKHATSTYGTHNEKGTGLGLSICKDMVESNGGSLWVSSIQNKGTTIYFTVPKATVTTVAV</sequence>
<name>A0A1G7HUV7_9FLAO</name>
<dbReference type="Proteomes" id="UP000182114">
    <property type="component" value="Unassembled WGS sequence"/>
</dbReference>
<accession>A0A1G7HUV7</accession>
<evidence type="ECO:0000259" key="5">
    <source>
        <dbReference type="PROSITE" id="PS50109"/>
    </source>
</evidence>
<dbReference type="SMART" id="SM00388">
    <property type="entry name" value="HisKA"/>
    <property type="match status" value="1"/>
</dbReference>
<organism evidence="6 7">
    <name type="scientific">Cellulophaga baltica</name>
    <dbReference type="NCBI Taxonomy" id="76594"/>
    <lineage>
        <taxon>Bacteria</taxon>
        <taxon>Pseudomonadati</taxon>
        <taxon>Bacteroidota</taxon>
        <taxon>Flavobacteriia</taxon>
        <taxon>Flavobacteriales</taxon>
        <taxon>Flavobacteriaceae</taxon>
        <taxon>Cellulophaga</taxon>
    </lineage>
</organism>
<dbReference type="InterPro" id="IPR003594">
    <property type="entry name" value="HATPase_dom"/>
</dbReference>
<dbReference type="AlphaFoldDB" id="A0A1G7HUV7"/>
<dbReference type="Pfam" id="PF13424">
    <property type="entry name" value="TPR_12"/>
    <property type="match status" value="2"/>
</dbReference>
<gene>
    <name evidence="6" type="ORF">SAMN04487992_106279</name>
</gene>
<dbReference type="PANTHER" id="PTHR43547:SF2">
    <property type="entry name" value="HYBRID SIGNAL TRANSDUCTION HISTIDINE KINASE C"/>
    <property type="match status" value="1"/>
</dbReference>
<keyword evidence="4" id="KW-1133">Transmembrane helix</keyword>
<evidence type="ECO:0000313" key="7">
    <source>
        <dbReference type="Proteomes" id="UP000182114"/>
    </source>
</evidence>
<dbReference type="CDD" id="cd00075">
    <property type="entry name" value="HATPase"/>
    <property type="match status" value="1"/>
</dbReference>
<dbReference type="Gene3D" id="1.10.287.130">
    <property type="match status" value="1"/>
</dbReference>
<dbReference type="GO" id="GO:0000155">
    <property type="term" value="F:phosphorelay sensor kinase activity"/>
    <property type="evidence" value="ECO:0007669"/>
    <property type="project" value="InterPro"/>
</dbReference>
<dbReference type="PRINTS" id="PR00344">
    <property type="entry name" value="BCTRLSENSOR"/>
</dbReference>
<evidence type="ECO:0000256" key="1">
    <source>
        <dbReference type="ARBA" id="ARBA00000085"/>
    </source>
</evidence>
<dbReference type="RefSeq" id="WP_083332245.1">
    <property type="nucleotide sequence ID" value="NZ_FNBD01000006.1"/>
</dbReference>
<dbReference type="InterPro" id="IPR003661">
    <property type="entry name" value="HisK_dim/P_dom"/>
</dbReference>
<dbReference type="PANTHER" id="PTHR43547">
    <property type="entry name" value="TWO-COMPONENT HISTIDINE KINASE"/>
    <property type="match status" value="1"/>
</dbReference>
<evidence type="ECO:0000256" key="2">
    <source>
        <dbReference type="ARBA" id="ARBA00012438"/>
    </source>
</evidence>
<feature type="transmembrane region" description="Helical" evidence="4">
    <location>
        <begin position="7"/>
        <end position="25"/>
    </location>
</feature>
<dbReference type="InterPro" id="IPR036890">
    <property type="entry name" value="HATPase_C_sf"/>
</dbReference>
<protein>
    <recommendedName>
        <fullName evidence="2">histidine kinase</fullName>
        <ecNumber evidence="2">2.7.13.3</ecNumber>
    </recommendedName>
</protein>
<dbReference type="Pfam" id="PF02518">
    <property type="entry name" value="HATPase_c"/>
    <property type="match status" value="1"/>
</dbReference>
<comment type="catalytic activity">
    <reaction evidence="1">
        <text>ATP + protein L-histidine = ADP + protein N-phospho-L-histidine.</text>
        <dbReference type="EC" id="2.7.13.3"/>
    </reaction>
</comment>